<evidence type="ECO:0000259" key="4">
    <source>
        <dbReference type="Pfam" id="PF25019"/>
    </source>
</evidence>
<dbReference type="InterPro" id="IPR032675">
    <property type="entry name" value="LRR_dom_sf"/>
</dbReference>
<dbReference type="SUPFAM" id="SSF52058">
    <property type="entry name" value="L domain-like"/>
    <property type="match status" value="1"/>
</dbReference>
<protein>
    <submittedName>
        <fullName evidence="5">Uncharacterized protein</fullName>
    </submittedName>
</protein>
<dbReference type="Pfam" id="PF25019">
    <property type="entry name" value="LRR_R13L1-DRL21"/>
    <property type="match status" value="1"/>
</dbReference>
<evidence type="ECO:0000256" key="1">
    <source>
        <dbReference type="ARBA" id="ARBA00022737"/>
    </source>
</evidence>
<accession>A0A9Q1JZW1</accession>
<dbReference type="SUPFAM" id="SSF52047">
    <property type="entry name" value="RNI-like"/>
    <property type="match status" value="1"/>
</dbReference>
<proteinExistence type="predicted"/>
<feature type="domain" description="R13L1/DRL21-like LRR repeat region" evidence="4">
    <location>
        <begin position="94"/>
        <end position="223"/>
    </location>
</feature>
<dbReference type="Proteomes" id="UP001153076">
    <property type="component" value="Unassembled WGS sequence"/>
</dbReference>
<evidence type="ECO:0000313" key="5">
    <source>
        <dbReference type="EMBL" id="KAJ8433911.1"/>
    </source>
</evidence>
<keyword evidence="6" id="KW-1185">Reference proteome</keyword>
<dbReference type="PANTHER" id="PTHR47186:SF13">
    <property type="entry name" value="DISEASE RESISTANCE PROTEIN RGA3"/>
    <property type="match status" value="1"/>
</dbReference>
<evidence type="ECO:0000259" key="3">
    <source>
        <dbReference type="Pfam" id="PF23598"/>
    </source>
</evidence>
<dbReference type="PANTHER" id="PTHR47186">
    <property type="entry name" value="LEUCINE-RICH REPEAT-CONTAINING PROTEIN 57"/>
    <property type="match status" value="1"/>
</dbReference>
<reference evidence="5" key="1">
    <citation type="submission" date="2022-04" db="EMBL/GenBank/DDBJ databases">
        <title>Carnegiea gigantea Genome sequencing and assembly v2.</title>
        <authorList>
            <person name="Copetti D."/>
            <person name="Sanderson M.J."/>
            <person name="Burquez A."/>
            <person name="Wojciechowski M.F."/>
        </authorList>
    </citation>
    <scope>NUCLEOTIDE SEQUENCE</scope>
    <source>
        <strain evidence="5">SGP5-SGP5p</strain>
        <tissue evidence="5">Aerial part</tissue>
    </source>
</reference>
<dbReference type="InterPro" id="IPR056789">
    <property type="entry name" value="LRR_R13L1-DRL21"/>
</dbReference>
<name>A0A9Q1JZW1_9CARY</name>
<evidence type="ECO:0000313" key="6">
    <source>
        <dbReference type="Proteomes" id="UP001153076"/>
    </source>
</evidence>
<evidence type="ECO:0000256" key="2">
    <source>
        <dbReference type="SAM" id="MobiDB-lite"/>
    </source>
</evidence>
<keyword evidence="1" id="KW-0677">Repeat</keyword>
<comment type="caution">
    <text evidence="5">The sequence shown here is derived from an EMBL/GenBank/DDBJ whole genome shotgun (WGS) entry which is preliminary data.</text>
</comment>
<dbReference type="EMBL" id="JAKOGI010000511">
    <property type="protein sequence ID" value="KAJ8433911.1"/>
    <property type="molecule type" value="Genomic_DNA"/>
</dbReference>
<dbReference type="OrthoDB" id="5279713at2759"/>
<dbReference type="AlphaFoldDB" id="A0A9Q1JZW1"/>
<dbReference type="Pfam" id="PF23598">
    <property type="entry name" value="LRR_14"/>
    <property type="match status" value="1"/>
</dbReference>
<dbReference type="Gene3D" id="3.80.10.10">
    <property type="entry name" value="Ribonuclease Inhibitor"/>
    <property type="match status" value="2"/>
</dbReference>
<dbReference type="InterPro" id="IPR055414">
    <property type="entry name" value="LRR_R13L4/SHOC2-like"/>
</dbReference>
<gene>
    <name evidence="5" type="ORF">Cgig2_001840</name>
</gene>
<sequence>MAQQVAGKEILIVDSATSGLDKKIRHVYDDTCDDYTKGFVSRTKDHGGNGLRYMPRGMERLTCLSKLNTFIVGHEKQSSSNQDIVGIEDGRAPRNLRGHLEIRIAEGHKQTKENGGKGGYLCNTQHLKSISIVWPWSFVWSREEAYDPEDLLQEHLLEDMQPHRNLEKLSIMNYRGMRIPKWARAENLATFLPNLVKIHVENCYQLQEFPWLGKLCYLQSLTICFLHDLEYMEDEISSTCTESSMFFPSLEHLRLFCLPKLKGWWRRSSSSGVGPGASGHRLPSFPRLSRLSITNCPDLTTIPLCPTVETLKLSIFNESLRLMIEEGKDQEEGGGSNGSRNWSSSHDPKMRVLHTDKVRHLKSLPSLAFQCVTEMHLSFDYTVGSQSLAEFEEVFHSCSSSLLSLYIVGGNLRSVSGGLEHLKALESLRLSRLGELRLDETEKEEKGCTDMPWKCLAHCLRSLELSSLDKVAELPKGMRHLTALQSLDISHLPLKGLPEWIGCLSSLQSLKIASCEHFEESLPEALRELTSLQRLEVRTCNQRLHERCKKPDGEDWANIQHIPHIVLSE</sequence>
<feature type="region of interest" description="Disordered" evidence="2">
    <location>
        <begin position="327"/>
        <end position="347"/>
    </location>
</feature>
<feature type="domain" description="Disease resistance R13L4/SHOC-2-like LRR" evidence="3">
    <location>
        <begin position="451"/>
        <end position="540"/>
    </location>
</feature>
<organism evidence="5 6">
    <name type="scientific">Carnegiea gigantea</name>
    <dbReference type="NCBI Taxonomy" id="171969"/>
    <lineage>
        <taxon>Eukaryota</taxon>
        <taxon>Viridiplantae</taxon>
        <taxon>Streptophyta</taxon>
        <taxon>Embryophyta</taxon>
        <taxon>Tracheophyta</taxon>
        <taxon>Spermatophyta</taxon>
        <taxon>Magnoliopsida</taxon>
        <taxon>eudicotyledons</taxon>
        <taxon>Gunneridae</taxon>
        <taxon>Pentapetalae</taxon>
        <taxon>Caryophyllales</taxon>
        <taxon>Cactineae</taxon>
        <taxon>Cactaceae</taxon>
        <taxon>Cactoideae</taxon>
        <taxon>Echinocereeae</taxon>
        <taxon>Carnegiea</taxon>
    </lineage>
</organism>